<reference evidence="1 2" key="1">
    <citation type="submission" date="2019-05" db="EMBL/GenBank/DDBJ databases">
        <title>Novel genomic isolates of S.pyogenes and S.dysgalactiae subsp. equisimilis associated to necrotising fasciitis (NSTI).</title>
        <authorList>
            <person name="Barrantes I."/>
        </authorList>
    </citation>
    <scope>NUCLEOTIDE SEQUENCE [LARGE SCALE GENOMIC DNA]</scope>
    <source>
        <strain evidence="1 2">SPY6028</strain>
    </source>
</reference>
<comment type="caution">
    <text evidence="1">The sequence shown here is derived from an EMBL/GenBank/DDBJ whole genome shotgun (WGS) entry which is preliminary data.</text>
</comment>
<evidence type="ECO:0000313" key="1">
    <source>
        <dbReference type="EMBL" id="TNY46999.1"/>
    </source>
</evidence>
<dbReference type="AlphaFoldDB" id="A0A660A4Y8"/>
<name>A0A660A4Y8_STRPY</name>
<dbReference type="RefSeq" id="WP_076634523.1">
    <property type="nucleotide sequence ID" value="NZ_CAAHLP010000007.1"/>
</dbReference>
<dbReference type="Proteomes" id="UP000316580">
    <property type="component" value="Unassembled WGS sequence"/>
</dbReference>
<proteinExistence type="predicted"/>
<protein>
    <recommendedName>
        <fullName evidence="3">AP2 domain-containing protein</fullName>
    </recommendedName>
</protein>
<evidence type="ECO:0000313" key="2">
    <source>
        <dbReference type="Proteomes" id="UP000316580"/>
    </source>
</evidence>
<evidence type="ECO:0008006" key="3">
    <source>
        <dbReference type="Google" id="ProtNLM"/>
    </source>
</evidence>
<organism evidence="1 2">
    <name type="scientific">Streptococcus pyogenes</name>
    <dbReference type="NCBI Taxonomy" id="1314"/>
    <lineage>
        <taxon>Bacteria</taxon>
        <taxon>Bacillati</taxon>
        <taxon>Bacillota</taxon>
        <taxon>Bacilli</taxon>
        <taxon>Lactobacillales</taxon>
        <taxon>Streptococcaceae</taxon>
        <taxon>Streptococcus</taxon>
    </lineage>
</organism>
<sequence length="157" mass="17561">MRKLDLTGKTFNRLTVIKEVSNSKKGTYWLCHCSCGKFVEIKGTAIKSGTTKSCGCLALEIAQNLAKETEAAENAHDGYNQKRVDGIATFLINDKIQKNNKTGYKGVLQYRLADGSIRYQSYLTVGGKNYSKKGFNAPEEAYNYRLKLIEKYVPKEG</sequence>
<accession>A0A660A4Y8</accession>
<gene>
    <name evidence="1" type="ORF">FGO82_05950</name>
</gene>
<dbReference type="EMBL" id="VCID01000508">
    <property type="protein sequence ID" value="TNY46999.1"/>
    <property type="molecule type" value="Genomic_DNA"/>
</dbReference>